<dbReference type="AlphaFoldDB" id="A0A564G3W0"/>
<dbReference type="SMART" id="SM00422">
    <property type="entry name" value="HTH_MERR"/>
    <property type="match status" value="1"/>
</dbReference>
<organism evidence="4 5">
    <name type="scientific">Methylobacterium dankookense</name>
    <dbReference type="NCBI Taxonomy" id="560405"/>
    <lineage>
        <taxon>Bacteria</taxon>
        <taxon>Pseudomonadati</taxon>
        <taxon>Pseudomonadota</taxon>
        <taxon>Alphaproteobacteria</taxon>
        <taxon>Hyphomicrobiales</taxon>
        <taxon>Methylobacteriaceae</taxon>
        <taxon>Methylobacterium</taxon>
    </lineage>
</organism>
<dbReference type="InterPro" id="IPR009061">
    <property type="entry name" value="DNA-bd_dom_put_sf"/>
</dbReference>
<reference evidence="3" key="2">
    <citation type="journal article" date="2021" name="Front. Microbiol.">
        <title>Comprehensive Comparative Genomics and Phenotyping of Methylobacterium Species.</title>
        <authorList>
            <person name="Alessa O."/>
            <person name="Ogura Y."/>
            <person name="Fujitani Y."/>
            <person name="Takami H."/>
            <person name="Hayashi T."/>
            <person name="Sahin N."/>
            <person name="Tani A."/>
        </authorList>
    </citation>
    <scope>NUCLEOTIDE SEQUENCE</scope>
    <source>
        <strain evidence="3">DSM 22415</strain>
    </source>
</reference>
<reference evidence="4 5" key="1">
    <citation type="submission" date="2019-06" db="EMBL/GenBank/DDBJ databases">
        <authorList>
            <person name="Rodrigo-Torres L."/>
            <person name="Arahal R. D."/>
            <person name="Lucena T."/>
        </authorList>
    </citation>
    <scope>NUCLEOTIDE SEQUENCE [LARGE SCALE GENOMIC DNA]</scope>
    <source>
        <strain evidence="4 5">SW08-7</strain>
    </source>
</reference>
<gene>
    <name evidence="4" type="primary">merR1</name>
    <name evidence="3" type="ORF">IFDJLNFL_2379</name>
    <name evidence="4" type="ORF">MTDSW087_04469</name>
</gene>
<dbReference type="EMBL" id="CABFVH010000039">
    <property type="protein sequence ID" value="VUF14744.1"/>
    <property type="molecule type" value="Genomic_DNA"/>
</dbReference>
<dbReference type="GO" id="GO:0003700">
    <property type="term" value="F:DNA-binding transcription factor activity"/>
    <property type="evidence" value="ECO:0007669"/>
    <property type="project" value="InterPro"/>
</dbReference>
<protein>
    <submittedName>
        <fullName evidence="4">Mercuric resistance operon regulatory protein</fullName>
    </submittedName>
</protein>
<dbReference type="Proteomes" id="UP000401717">
    <property type="component" value="Unassembled WGS sequence"/>
</dbReference>
<dbReference type="EMBL" id="BPQI01000062">
    <property type="protein sequence ID" value="GJD56482.1"/>
    <property type="molecule type" value="Genomic_DNA"/>
</dbReference>
<dbReference type="GO" id="GO:0003677">
    <property type="term" value="F:DNA binding"/>
    <property type="evidence" value="ECO:0007669"/>
    <property type="project" value="UniProtKB-KW"/>
</dbReference>
<dbReference type="SUPFAM" id="SSF46955">
    <property type="entry name" value="Putative DNA-binding domain"/>
    <property type="match status" value="1"/>
</dbReference>
<evidence type="ECO:0000259" key="2">
    <source>
        <dbReference type="PROSITE" id="PS50937"/>
    </source>
</evidence>
<evidence type="ECO:0000313" key="5">
    <source>
        <dbReference type="Proteomes" id="UP000401717"/>
    </source>
</evidence>
<dbReference type="RefSeq" id="WP_063111996.1">
    <property type="nucleotide sequence ID" value="NZ_BPQI01000062.1"/>
</dbReference>
<dbReference type="CDD" id="cd04785">
    <property type="entry name" value="HTH_CadR-PbrR-like"/>
    <property type="match status" value="1"/>
</dbReference>
<proteinExistence type="predicted"/>
<accession>A0A564G3W0</accession>
<dbReference type="PROSITE" id="PS50937">
    <property type="entry name" value="HTH_MERR_2"/>
    <property type="match status" value="1"/>
</dbReference>
<dbReference type="Gene3D" id="1.10.1660.10">
    <property type="match status" value="1"/>
</dbReference>
<evidence type="ECO:0000313" key="6">
    <source>
        <dbReference type="Proteomes" id="UP001055303"/>
    </source>
</evidence>
<name>A0A564G3W0_9HYPH</name>
<evidence type="ECO:0000256" key="1">
    <source>
        <dbReference type="ARBA" id="ARBA00023125"/>
    </source>
</evidence>
<keyword evidence="6" id="KW-1185">Reference proteome</keyword>
<dbReference type="PANTHER" id="PTHR30204">
    <property type="entry name" value="REDOX-CYCLING DRUG-SENSING TRANSCRIPTIONAL ACTIVATOR SOXR"/>
    <property type="match status" value="1"/>
</dbReference>
<dbReference type="Pfam" id="PF13411">
    <property type="entry name" value="MerR_1"/>
    <property type="match status" value="1"/>
</dbReference>
<evidence type="ECO:0000313" key="3">
    <source>
        <dbReference type="EMBL" id="GJD56482.1"/>
    </source>
</evidence>
<dbReference type="Proteomes" id="UP001055303">
    <property type="component" value="Unassembled WGS sequence"/>
</dbReference>
<evidence type="ECO:0000313" key="4">
    <source>
        <dbReference type="EMBL" id="VUF14744.1"/>
    </source>
</evidence>
<dbReference type="InterPro" id="IPR000551">
    <property type="entry name" value="MerR-type_HTH_dom"/>
</dbReference>
<dbReference type="OrthoDB" id="9802944at2"/>
<dbReference type="InterPro" id="IPR047057">
    <property type="entry name" value="MerR_fam"/>
</dbReference>
<dbReference type="PRINTS" id="PR00040">
    <property type="entry name" value="HTHMERR"/>
</dbReference>
<feature type="domain" description="HTH merR-type" evidence="2">
    <location>
        <begin position="7"/>
        <end position="76"/>
    </location>
</feature>
<keyword evidence="1" id="KW-0238">DNA-binding</keyword>
<dbReference type="PANTHER" id="PTHR30204:SF92">
    <property type="entry name" value="HTH-TYPE TRANSCRIPTIONAL REGULATOR ZNTR"/>
    <property type="match status" value="1"/>
</dbReference>
<sequence length="137" mass="15218">MVTASRGISIGQLAKATGVNLETIRYYESIRLMPPPPRTRGGHRAYDRTHVQRLAFIRHARELGFGIEDVRALLRLAEPDRRSCAEVRDIASAHLAAVRAKLTHLVALERILDGTVERCSGEQVPICPILDMLGRPS</sequence>
<reference evidence="3" key="3">
    <citation type="submission" date="2021-08" db="EMBL/GenBank/DDBJ databases">
        <authorList>
            <person name="Tani A."/>
            <person name="Ola A."/>
            <person name="Ogura Y."/>
            <person name="Katsura K."/>
            <person name="Hayashi T."/>
        </authorList>
    </citation>
    <scope>NUCLEOTIDE SEQUENCE</scope>
    <source>
        <strain evidence="3">DSM 22415</strain>
    </source>
</reference>